<evidence type="ECO:0000256" key="4">
    <source>
        <dbReference type="ARBA" id="ARBA00022723"/>
    </source>
</evidence>
<dbReference type="Pfam" id="PF13087">
    <property type="entry name" value="AAA_12"/>
    <property type="match status" value="1"/>
</dbReference>
<dbReference type="GO" id="GO:0003678">
    <property type="term" value="F:DNA helicase activity"/>
    <property type="evidence" value="ECO:0007669"/>
    <property type="project" value="UniProtKB-EC"/>
</dbReference>
<dbReference type="InterPro" id="IPR040812">
    <property type="entry name" value="UPF1_1B_dom"/>
</dbReference>
<dbReference type="Pfam" id="PF18141">
    <property type="entry name" value="UPF1_1B_dom"/>
    <property type="match status" value="1"/>
</dbReference>
<accession>A0AAU9JKK4</accession>
<dbReference type="InterPro" id="IPR014001">
    <property type="entry name" value="Helicase_ATP-bd"/>
</dbReference>
<evidence type="ECO:0000256" key="7">
    <source>
        <dbReference type="ARBA" id="ARBA00022801"/>
    </source>
</evidence>
<evidence type="ECO:0000256" key="5">
    <source>
        <dbReference type="ARBA" id="ARBA00022741"/>
    </source>
</evidence>
<evidence type="ECO:0000256" key="12">
    <source>
        <dbReference type="PROSITE-ProRule" id="PRU01341"/>
    </source>
</evidence>
<keyword evidence="3" id="KW-0963">Cytoplasm</keyword>
<evidence type="ECO:0000259" key="13">
    <source>
        <dbReference type="PROSITE" id="PS51997"/>
    </source>
</evidence>
<keyword evidence="7" id="KW-0378">Hydrolase</keyword>
<dbReference type="SMART" id="SM00487">
    <property type="entry name" value="DEXDc"/>
    <property type="match status" value="1"/>
</dbReference>
<dbReference type="PANTHER" id="PTHR10887">
    <property type="entry name" value="DNA2/NAM7 HELICASE FAMILY"/>
    <property type="match status" value="1"/>
</dbReference>
<dbReference type="Proteomes" id="UP001162131">
    <property type="component" value="Unassembled WGS sequence"/>
</dbReference>
<dbReference type="GO" id="GO:0005737">
    <property type="term" value="C:cytoplasm"/>
    <property type="evidence" value="ECO:0007669"/>
    <property type="project" value="UniProtKB-SubCell"/>
</dbReference>
<dbReference type="InterPro" id="IPR041679">
    <property type="entry name" value="DNA2/NAM7-like_C"/>
</dbReference>
<protein>
    <recommendedName>
        <fullName evidence="13">Upf1 domain-containing protein</fullName>
    </recommendedName>
</protein>
<evidence type="ECO:0000256" key="11">
    <source>
        <dbReference type="ARBA" id="ARBA00048432"/>
    </source>
</evidence>
<dbReference type="GO" id="GO:0016787">
    <property type="term" value="F:hydrolase activity"/>
    <property type="evidence" value="ECO:0007669"/>
    <property type="project" value="UniProtKB-KW"/>
</dbReference>
<dbReference type="FunFam" id="3.40.50.300:FF:000097">
    <property type="entry name" value="Regulator of nonsense transcripts 1"/>
    <property type="match status" value="1"/>
</dbReference>
<dbReference type="Pfam" id="PF09416">
    <property type="entry name" value="UPF1_Zn_bind"/>
    <property type="match status" value="1"/>
</dbReference>
<dbReference type="InterPro" id="IPR045055">
    <property type="entry name" value="DNA2/NAM7-like"/>
</dbReference>
<gene>
    <name evidence="14" type="ORF">BSTOLATCC_MIC30649</name>
</gene>
<keyword evidence="9 12" id="KW-0862">Zinc</keyword>
<comment type="subcellular location">
    <subcellularLocation>
        <location evidence="1">Cytoplasm</location>
    </subcellularLocation>
</comment>
<dbReference type="EMBL" id="CAJZBQ010000030">
    <property type="protein sequence ID" value="CAG9322275.1"/>
    <property type="molecule type" value="Genomic_DNA"/>
</dbReference>
<evidence type="ECO:0000256" key="6">
    <source>
        <dbReference type="ARBA" id="ARBA00022771"/>
    </source>
</evidence>
<dbReference type="GO" id="GO:0008270">
    <property type="term" value="F:zinc ion binding"/>
    <property type="evidence" value="ECO:0007669"/>
    <property type="project" value="UniProtKB-UniRule"/>
</dbReference>
<dbReference type="CDD" id="cd21400">
    <property type="entry name" value="ZBD_UPF1-like"/>
    <property type="match status" value="1"/>
</dbReference>
<dbReference type="Gene3D" id="3.40.50.300">
    <property type="entry name" value="P-loop containing nucleotide triphosphate hydrolases"/>
    <property type="match status" value="2"/>
</dbReference>
<dbReference type="InterPro" id="IPR027417">
    <property type="entry name" value="P-loop_NTPase"/>
</dbReference>
<evidence type="ECO:0000256" key="2">
    <source>
        <dbReference type="ARBA" id="ARBA00007913"/>
    </source>
</evidence>
<evidence type="ECO:0000256" key="10">
    <source>
        <dbReference type="ARBA" id="ARBA00022840"/>
    </source>
</evidence>
<dbReference type="Pfam" id="PF13086">
    <property type="entry name" value="AAA_11"/>
    <property type="match status" value="1"/>
</dbReference>
<keyword evidence="5" id="KW-0547">Nucleotide-binding</keyword>
<dbReference type="InterPro" id="IPR018999">
    <property type="entry name" value="UPF1_CH/ZBD"/>
</dbReference>
<comment type="catalytic activity">
    <reaction evidence="11">
        <text>ATP + H2O = ADP + phosphate + H(+)</text>
        <dbReference type="Rhea" id="RHEA:13065"/>
        <dbReference type="ChEBI" id="CHEBI:15377"/>
        <dbReference type="ChEBI" id="CHEBI:15378"/>
        <dbReference type="ChEBI" id="CHEBI:30616"/>
        <dbReference type="ChEBI" id="CHEBI:43474"/>
        <dbReference type="ChEBI" id="CHEBI:456216"/>
        <dbReference type="EC" id="3.6.4.12"/>
    </reaction>
    <physiologicalReaction direction="left-to-right" evidence="11">
        <dbReference type="Rhea" id="RHEA:13066"/>
    </physiologicalReaction>
</comment>
<proteinExistence type="inferred from homology"/>
<keyword evidence="6 12" id="KW-0863">Zinc-finger</keyword>
<keyword evidence="8" id="KW-0347">Helicase</keyword>
<dbReference type="GO" id="GO:0005524">
    <property type="term" value="F:ATP binding"/>
    <property type="evidence" value="ECO:0007669"/>
    <property type="project" value="UniProtKB-KW"/>
</dbReference>
<reference evidence="14" key="1">
    <citation type="submission" date="2021-09" db="EMBL/GenBank/DDBJ databases">
        <authorList>
            <consortium name="AG Swart"/>
            <person name="Singh M."/>
            <person name="Singh A."/>
            <person name="Seah K."/>
            <person name="Emmerich C."/>
        </authorList>
    </citation>
    <scope>NUCLEOTIDE SEQUENCE</scope>
    <source>
        <strain evidence="14">ATCC30299</strain>
    </source>
</reference>
<evidence type="ECO:0000313" key="15">
    <source>
        <dbReference type="Proteomes" id="UP001162131"/>
    </source>
</evidence>
<dbReference type="CDD" id="cd18808">
    <property type="entry name" value="SF1_C_Upf1"/>
    <property type="match status" value="1"/>
</dbReference>
<dbReference type="GO" id="GO:0000184">
    <property type="term" value="P:nuclear-transcribed mRNA catabolic process, nonsense-mediated decay"/>
    <property type="evidence" value="ECO:0007669"/>
    <property type="project" value="InterPro"/>
</dbReference>
<evidence type="ECO:0000256" key="8">
    <source>
        <dbReference type="ARBA" id="ARBA00022806"/>
    </source>
</evidence>
<keyword evidence="10" id="KW-0067">ATP-binding</keyword>
<dbReference type="InterPro" id="IPR047187">
    <property type="entry name" value="SF1_C_Upf1"/>
</dbReference>
<dbReference type="PROSITE" id="PS51997">
    <property type="entry name" value="UPF1_CH_RICH"/>
    <property type="match status" value="1"/>
</dbReference>
<keyword evidence="15" id="KW-1185">Reference proteome</keyword>
<name>A0AAU9JKK4_9CILI</name>
<dbReference type="GO" id="GO:0003723">
    <property type="term" value="F:RNA binding"/>
    <property type="evidence" value="ECO:0007669"/>
    <property type="project" value="InterPro"/>
</dbReference>
<feature type="region of interest" description="C4" evidence="12">
    <location>
        <begin position="93"/>
        <end position="123"/>
    </location>
</feature>
<comment type="caution">
    <text evidence="12">Lacks conserved residue(s) required for the propagation of feature annotation.</text>
</comment>
<evidence type="ECO:0000256" key="1">
    <source>
        <dbReference type="ARBA" id="ARBA00004496"/>
    </source>
</evidence>
<dbReference type="SUPFAM" id="SSF52540">
    <property type="entry name" value="P-loop containing nucleoside triphosphate hydrolases"/>
    <property type="match status" value="1"/>
</dbReference>
<keyword evidence="4 12" id="KW-0479">Metal-binding</keyword>
<evidence type="ECO:0000256" key="9">
    <source>
        <dbReference type="ARBA" id="ARBA00022833"/>
    </source>
</evidence>
<dbReference type="GO" id="GO:0003724">
    <property type="term" value="F:RNA helicase activity"/>
    <property type="evidence" value="ECO:0007669"/>
    <property type="project" value="InterPro"/>
</dbReference>
<dbReference type="AlphaFoldDB" id="A0AAU9JKK4"/>
<dbReference type="Gene3D" id="2.40.30.230">
    <property type="match status" value="1"/>
</dbReference>
<comment type="similarity">
    <text evidence="2">Belongs to the DNA2/NAM7 helicase family.</text>
</comment>
<dbReference type="PANTHER" id="PTHR10887:SF517">
    <property type="entry name" value="RNA HELICASE NONSENSE MRNA REDUCING FACTOR"/>
    <property type="match status" value="1"/>
</dbReference>
<feature type="domain" description="Upf1" evidence="13">
    <location>
        <begin position="23"/>
        <end position="181"/>
    </location>
</feature>
<organism evidence="14 15">
    <name type="scientific">Blepharisma stoltei</name>
    <dbReference type="NCBI Taxonomy" id="1481888"/>
    <lineage>
        <taxon>Eukaryota</taxon>
        <taxon>Sar</taxon>
        <taxon>Alveolata</taxon>
        <taxon>Ciliophora</taxon>
        <taxon>Postciliodesmatophora</taxon>
        <taxon>Heterotrichea</taxon>
        <taxon>Heterotrichida</taxon>
        <taxon>Blepharismidae</taxon>
        <taxon>Blepharisma</taxon>
    </lineage>
</organism>
<dbReference type="InterPro" id="IPR041677">
    <property type="entry name" value="DNA2/NAM7_AAA_11"/>
</dbReference>
<evidence type="ECO:0000256" key="3">
    <source>
        <dbReference type="ARBA" id="ARBA00022490"/>
    </source>
</evidence>
<evidence type="ECO:0000313" key="14">
    <source>
        <dbReference type="EMBL" id="CAG9322275.1"/>
    </source>
</evidence>
<comment type="caution">
    <text evidence="14">The sequence shown here is derived from an EMBL/GenBank/DDBJ whole genome shotgun (WGS) entry which is preliminary data.</text>
</comment>
<sequence>MSEDWTDVYQESLSSESHNENDWDNIEEISCIYCKNSDPSSLVRCTFEKCAWYCNSSVKGVSDSHIVAHLTKAGHKKIALHPSNSFSGFPIECAECSQQNIFLLGIVLSRSSNEIKYLCRNPCGLNSKLQEDQWDLAGWQPCISERSITSLLVKSNQTELSQALNISMKKIAVIEKNVKKGLDPEDPEPELPPVNKVQLRYKSAREYVDIFERLVRIEENLEKMRKSQQVISGFVITWDLRDKKNILARFVVSRENTDVRLVIGDEVKLFYKKQKEFWIGIIFAYNAEDEVTLKIIGNHEGLPKKTKGFTLKFVEGNDTYIRMINGLRMFEHGYMDTYIGRTILGQDREKIKRKVKLPNNLTPPNQKALNHHQTEAVRAALKSKFMMIQGPPGTGKTSTSVAIIYHMLKKFNEQILACAPSNNAADQLALRLESCGVKVLRVVARSREALKSETDHLALHNLIYKNSDRDYKKLQDKIDEGSKLTVAERKKHTKLYYNTSDRLLSEAEVIVTTCIGAFDKRLEDFEFKRVLIDDATLATEPESLLPMLACAEQVIMVGDHCQLGPISFAGLSTKAGYNHSLFERLIRLGVESCFLNTQYRMHPSISEFSNIHFYNNSLINGVTSQLRQYYGTASFWTNIKTPIFFYNIIGSEEQSATGKSFINREEAKTIEIIVTQLLKAKIKANNIGVVTPYQGQKSFISSYLYHKGTLGKKKYEDLSVSTIDEFQGKEKDFIVISLVRSNGSSKLGFLADFRRINVALTRAKYGLIICGNAGLFSGDQLWNILLNFLSEKEAIFEGPLNQLTLSSIQLPKPVLPYDTTSYFKYAEIEGEIINAEPLANTEMVNELDGQKDFF</sequence>